<evidence type="ECO:0000256" key="1">
    <source>
        <dbReference type="SAM" id="SignalP"/>
    </source>
</evidence>
<dbReference type="RefSeq" id="WP_240678230.1">
    <property type="nucleotide sequence ID" value="NZ_JAVRFF010000068.1"/>
</dbReference>
<gene>
    <name evidence="2" type="ORF">RM863_36550</name>
</gene>
<proteinExistence type="predicted"/>
<evidence type="ECO:0000313" key="3">
    <source>
        <dbReference type="Proteomes" id="UP001180489"/>
    </source>
</evidence>
<sequence>MAASTAWTRRPRGRRVAAAVCLVTAAVGAATACDPGAMSSATVAYTTDQTATKELQRRHVTVQWLNCTGDYGGKNTPTPSAGETTVVSVDCTGQTKDGKDITVTGRVTRAIDGACVRGDLTAKVGGRQVFHVSGLGDCDATPSPIANPTYGGGTRPTVTVTVTRTLWCRSDPQCWPVEGK</sequence>
<dbReference type="EMBL" id="JAVRFF010000068">
    <property type="protein sequence ID" value="MDT0477646.1"/>
    <property type="molecule type" value="Genomic_DNA"/>
</dbReference>
<evidence type="ECO:0008006" key="4">
    <source>
        <dbReference type="Google" id="ProtNLM"/>
    </source>
</evidence>
<comment type="caution">
    <text evidence="2">The sequence shown here is derived from an EMBL/GenBank/DDBJ whole genome shotgun (WGS) entry which is preliminary data.</text>
</comment>
<reference evidence="2" key="1">
    <citation type="submission" date="2024-05" db="EMBL/GenBank/DDBJ databases">
        <title>30 novel species of actinomycetes from the DSMZ collection.</title>
        <authorList>
            <person name="Nouioui I."/>
        </authorList>
    </citation>
    <scope>NUCLEOTIDE SEQUENCE</scope>
    <source>
        <strain evidence="2">DSM 41014</strain>
    </source>
</reference>
<accession>A0ABU2UXP9</accession>
<name>A0ABU2UXP9_9ACTN</name>
<protein>
    <recommendedName>
        <fullName evidence="4">Lipoprotein</fullName>
    </recommendedName>
</protein>
<feature type="signal peptide" evidence="1">
    <location>
        <begin position="1"/>
        <end position="32"/>
    </location>
</feature>
<dbReference type="Proteomes" id="UP001180489">
    <property type="component" value="Unassembled WGS sequence"/>
</dbReference>
<feature type="chain" id="PRO_5045331723" description="Lipoprotein" evidence="1">
    <location>
        <begin position="33"/>
        <end position="180"/>
    </location>
</feature>
<evidence type="ECO:0000313" key="2">
    <source>
        <dbReference type="EMBL" id="MDT0477646.1"/>
    </source>
</evidence>
<organism evidence="2 3">
    <name type="scientific">Streptomyces hintoniae</name>
    <dbReference type="NCBI Taxonomy" id="3075521"/>
    <lineage>
        <taxon>Bacteria</taxon>
        <taxon>Bacillati</taxon>
        <taxon>Actinomycetota</taxon>
        <taxon>Actinomycetes</taxon>
        <taxon>Kitasatosporales</taxon>
        <taxon>Streptomycetaceae</taxon>
        <taxon>Streptomyces</taxon>
    </lineage>
</organism>
<keyword evidence="3" id="KW-1185">Reference proteome</keyword>
<keyword evidence="1" id="KW-0732">Signal</keyword>